<evidence type="ECO:0000313" key="1">
    <source>
        <dbReference type="EMBL" id="GIY15731.1"/>
    </source>
</evidence>
<name>A0AAV4R5Z0_CAEEX</name>
<reference evidence="1 2" key="1">
    <citation type="submission" date="2021-06" db="EMBL/GenBank/DDBJ databases">
        <title>Caerostris extrusa draft genome.</title>
        <authorList>
            <person name="Kono N."/>
            <person name="Arakawa K."/>
        </authorList>
    </citation>
    <scope>NUCLEOTIDE SEQUENCE [LARGE SCALE GENOMIC DNA]</scope>
</reference>
<comment type="caution">
    <text evidence="1">The sequence shown here is derived from an EMBL/GenBank/DDBJ whole genome shotgun (WGS) entry which is preliminary data.</text>
</comment>
<organism evidence="1 2">
    <name type="scientific">Caerostris extrusa</name>
    <name type="common">Bark spider</name>
    <name type="synonym">Caerostris bankana</name>
    <dbReference type="NCBI Taxonomy" id="172846"/>
    <lineage>
        <taxon>Eukaryota</taxon>
        <taxon>Metazoa</taxon>
        <taxon>Ecdysozoa</taxon>
        <taxon>Arthropoda</taxon>
        <taxon>Chelicerata</taxon>
        <taxon>Arachnida</taxon>
        <taxon>Araneae</taxon>
        <taxon>Araneomorphae</taxon>
        <taxon>Entelegynae</taxon>
        <taxon>Araneoidea</taxon>
        <taxon>Araneidae</taxon>
        <taxon>Caerostris</taxon>
    </lineage>
</organism>
<proteinExistence type="predicted"/>
<gene>
    <name evidence="1" type="ORF">CEXT_468221</name>
</gene>
<evidence type="ECO:0000313" key="2">
    <source>
        <dbReference type="Proteomes" id="UP001054945"/>
    </source>
</evidence>
<dbReference type="EMBL" id="BPLR01007274">
    <property type="protein sequence ID" value="GIY15731.1"/>
    <property type="molecule type" value="Genomic_DNA"/>
</dbReference>
<dbReference type="Proteomes" id="UP001054945">
    <property type="component" value="Unassembled WGS sequence"/>
</dbReference>
<protein>
    <submittedName>
        <fullName evidence="1">Uncharacterized protein</fullName>
    </submittedName>
</protein>
<keyword evidence="2" id="KW-1185">Reference proteome</keyword>
<sequence length="148" mass="16779">MQIEYQTQIRTITQSTILLKGNTTKASRGDCNSRHGEKYNYEPSIENENDAALPLLTLNVILTWQPDNAVKYHPANAVAGDMSVLQWLFACLVAGGKYENKYLFGQPQIKATARGGRSACRRRGDKGRKQLPRKIRRHRTVEVKSDEF</sequence>
<accession>A0AAV4R5Z0</accession>
<dbReference type="AlphaFoldDB" id="A0AAV4R5Z0"/>